<sequence length="297" mass="32859">MFAELPPKLLARIFSHVTSHSDLLAVSLMSRAVSAPAQRSALLRRDLTLRRAQHTAIQLLLSQPHVARAVHHIHVTSFALPLPSLAAFVTLRYLALWSAEPAAIAALPTLPQLQELLVAPRESMRAITKAELLPVFLQPALHTLILGPVLITGNALPWPPFTQHATLLSLTLLDASVAASLRIQLRTIVIARASRLSVAPLLNMQPIPLHNYPALKNAYIPYADIPHTMMPQVSPHLHLNARIRPKEYRQVRNAFVQNSLITQVTLCAPEFEERIGRVEAMPGVVLSQTNNISQWEL</sequence>
<dbReference type="EMBL" id="DF846513">
    <property type="protein sequence ID" value="GAT50472.1"/>
    <property type="molecule type" value="Genomic_DNA"/>
</dbReference>
<evidence type="ECO:0000313" key="1">
    <source>
        <dbReference type="EMBL" id="GAT50472.1"/>
    </source>
</evidence>
<name>A0ABQ0LHF4_MYCCL</name>
<organism evidence="1 2">
    <name type="scientific">Mycena chlorophos</name>
    <name type="common">Agaric fungus</name>
    <name type="synonym">Agaricus chlorophos</name>
    <dbReference type="NCBI Taxonomy" id="658473"/>
    <lineage>
        <taxon>Eukaryota</taxon>
        <taxon>Fungi</taxon>
        <taxon>Dikarya</taxon>
        <taxon>Basidiomycota</taxon>
        <taxon>Agaricomycotina</taxon>
        <taxon>Agaricomycetes</taxon>
        <taxon>Agaricomycetidae</taxon>
        <taxon>Agaricales</taxon>
        <taxon>Marasmiineae</taxon>
        <taxon>Mycenaceae</taxon>
        <taxon>Mycena</taxon>
    </lineage>
</organism>
<protein>
    <recommendedName>
        <fullName evidence="3">F-box domain-containing protein</fullName>
    </recommendedName>
</protein>
<gene>
    <name evidence="1" type="ORF">MCHLO_07714</name>
</gene>
<accession>A0ABQ0LHF4</accession>
<proteinExistence type="predicted"/>
<evidence type="ECO:0008006" key="3">
    <source>
        <dbReference type="Google" id="ProtNLM"/>
    </source>
</evidence>
<evidence type="ECO:0000313" key="2">
    <source>
        <dbReference type="Proteomes" id="UP000815677"/>
    </source>
</evidence>
<keyword evidence="2" id="KW-1185">Reference proteome</keyword>
<reference evidence="1" key="1">
    <citation type="submission" date="2014-09" db="EMBL/GenBank/DDBJ databases">
        <title>Genome sequence of the luminous mushroom Mycena chlorophos for searching fungal bioluminescence genes.</title>
        <authorList>
            <person name="Tanaka Y."/>
            <person name="Kasuga D."/>
            <person name="Oba Y."/>
            <person name="Hase S."/>
            <person name="Sato K."/>
            <person name="Oba Y."/>
            <person name="Sakakibara Y."/>
        </authorList>
    </citation>
    <scope>NUCLEOTIDE SEQUENCE</scope>
</reference>
<dbReference type="Proteomes" id="UP000815677">
    <property type="component" value="Unassembled WGS sequence"/>
</dbReference>